<keyword evidence="2" id="KW-0597">Phosphoprotein</keyword>
<dbReference type="GO" id="GO:0003677">
    <property type="term" value="F:DNA binding"/>
    <property type="evidence" value="ECO:0007669"/>
    <property type="project" value="InterPro"/>
</dbReference>
<accession>A0A437R4W3</accession>
<dbReference type="RefSeq" id="WP_127697164.1">
    <property type="nucleotide sequence ID" value="NZ_SACS01000001.1"/>
</dbReference>
<dbReference type="Pfam" id="PF00072">
    <property type="entry name" value="Response_reg"/>
    <property type="match status" value="1"/>
</dbReference>
<dbReference type="EMBL" id="SACS01000001">
    <property type="protein sequence ID" value="RVU41773.1"/>
    <property type="molecule type" value="Genomic_DNA"/>
</dbReference>
<dbReference type="GO" id="GO:0000156">
    <property type="term" value="F:phosphorelay response regulator activity"/>
    <property type="evidence" value="ECO:0007669"/>
    <property type="project" value="InterPro"/>
</dbReference>
<dbReference type="Proteomes" id="UP000283077">
    <property type="component" value="Unassembled WGS sequence"/>
</dbReference>
<feature type="domain" description="HTH LytTR-type" evidence="4">
    <location>
        <begin position="132"/>
        <end position="236"/>
    </location>
</feature>
<dbReference type="Pfam" id="PF04397">
    <property type="entry name" value="LytTR"/>
    <property type="match status" value="1"/>
</dbReference>
<dbReference type="InterPro" id="IPR011006">
    <property type="entry name" value="CheY-like_superfamily"/>
</dbReference>
<keyword evidence="1" id="KW-0902">Two-component regulatory system</keyword>
<keyword evidence="6" id="KW-1185">Reference proteome</keyword>
<dbReference type="SUPFAM" id="SSF52172">
    <property type="entry name" value="CheY-like"/>
    <property type="match status" value="1"/>
</dbReference>
<evidence type="ECO:0000256" key="2">
    <source>
        <dbReference type="PROSITE-ProRule" id="PRU00169"/>
    </source>
</evidence>
<dbReference type="SMART" id="SM00850">
    <property type="entry name" value="LytTR"/>
    <property type="match status" value="1"/>
</dbReference>
<gene>
    <name evidence="5" type="ORF">EOE67_00815</name>
</gene>
<comment type="caution">
    <text evidence="5">The sequence shown here is derived from an EMBL/GenBank/DDBJ whole genome shotgun (WGS) entry which is preliminary data.</text>
</comment>
<dbReference type="OrthoDB" id="236568at2"/>
<evidence type="ECO:0000313" key="5">
    <source>
        <dbReference type="EMBL" id="RVU41773.1"/>
    </source>
</evidence>
<dbReference type="InterPro" id="IPR046947">
    <property type="entry name" value="LytR-like"/>
</dbReference>
<evidence type="ECO:0000256" key="1">
    <source>
        <dbReference type="ARBA" id="ARBA00023012"/>
    </source>
</evidence>
<dbReference type="SMART" id="SM00448">
    <property type="entry name" value="REC"/>
    <property type="match status" value="1"/>
</dbReference>
<dbReference type="PROSITE" id="PS50930">
    <property type="entry name" value="HTH_LYTTR"/>
    <property type="match status" value="1"/>
</dbReference>
<dbReference type="Gene3D" id="2.40.50.1020">
    <property type="entry name" value="LytTr DNA-binding domain"/>
    <property type="match status" value="1"/>
</dbReference>
<dbReference type="InterPro" id="IPR001789">
    <property type="entry name" value="Sig_transdc_resp-reg_receiver"/>
</dbReference>
<dbReference type="PROSITE" id="PS50110">
    <property type="entry name" value="RESPONSE_REGULATORY"/>
    <property type="match status" value="1"/>
</dbReference>
<dbReference type="AlphaFoldDB" id="A0A437R4W3"/>
<dbReference type="InterPro" id="IPR007492">
    <property type="entry name" value="LytTR_DNA-bd_dom"/>
</dbReference>
<proteinExistence type="predicted"/>
<feature type="domain" description="Response regulatory" evidence="3">
    <location>
        <begin position="2"/>
        <end position="116"/>
    </location>
</feature>
<protein>
    <submittedName>
        <fullName evidence="5">Response regulator transcription factor</fullName>
    </submittedName>
</protein>
<evidence type="ECO:0000259" key="3">
    <source>
        <dbReference type="PROSITE" id="PS50110"/>
    </source>
</evidence>
<feature type="modified residue" description="4-aspartylphosphate" evidence="2">
    <location>
        <position position="53"/>
    </location>
</feature>
<dbReference type="Gene3D" id="3.40.50.2300">
    <property type="match status" value="1"/>
</dbReference>
<reference evidence="5 6" key="1">
    <citation type="submission" date="2019-01" db="EMBL/GenBank/DDBJ databases">
        <authorList>
            <person name="Chen W.-M."/>
        </authorList>
    </citation>
    <scope>NUCLEOTIDE SEQUENCE [LARGE SCALE GENOMIC DNA]</scope>
    <source>
        <strain evidence="5 6">KYPC3</strain>
    </source>
</reference>
<organism evidence="5 6">
    <name type="scientific">Rheinheimera riviphila</name>
    <dbReference type="NCBI Taxonomy" id="1834037"/>
    <lineage>
        <taxon>Bacteria</taxon>
        <taxon>Pseudomonadati</taxon>
        <taxon>Pseudomonadota</taxon>
        <taxon>Gammaproteobacteria</taxon>
        <taxon>Chromatiales</taxon>
        <taxon>Chromatiaceae</taxon>
        <taxon>Rheinheimera</taxon>
    </lineage>
</organism>
<name>A0A437R4W3_9GAMM</name>
<evidence type="ECO:0000259" key="4">
    <source>
        <dbReference type="PROSITE" id="PS50930"/>
    </source>
</evidence>
<evidence type="ECO:0000313" key="6">
    <source>
        <dbReference type="Proteomes" id="UP000283077"/>
    </source>
</evidence>
<dbReference type="PANTHER" id="PTHR37299:SF1">
    <property type="entry name" value="STAGE 0 SPORULATION PROTEIN A HOMOLOG"/>
    <property type="match status" value="1"/>
</dbReference>
<sequence>MKVLIVDDEPLARARLQRLLLAHPAYQVVGEAADGGSGLQLAAELQPDLVFLDIEMPDRNGLSVAAELLQLQPPPAVVFVTAHPQHALAAYQVAPADYLLKPISAERLATSLQRIGLATKAHLEKQQEQQWLSYKSGSTLRRIELQQLFYLQADEKYVRMVFVGGEALTELSLKQFEDLYPQQLLRIHRHTLVLKRRLKALHSLPDGRHVLELWQSDDLLEISRRELSRIRQLLLPAIS</sequence>
<dbReference type="PANTHER" id="PTHR37299">
    <property type="entry name" value="TRANSCRIPTIONAL REGULATOR-RELATED"/>
    <property type="match status" value="1"/>
</dbReference>